<sequence>MATSDHEASTDAQQDGGSPVSESTKSAMAAALARKRGAPSAGAHLDGNAKVGGATENHKTTRTFRRKSV</sequence>
<reference evidence="2" key="1">
    <citation type="submission" date="2024-05" db="EMBL/GenBank/DDBJ databases">
        <authorList>
            <person name="Cai S.Y."/>
            <person name="Jin L.M."/>
            <person name="Li H.R."/>
        </authorList>
    </citation>
    <scope>NUCLEOTIDE SEQUENCE</scope>
    <source>
        <strain evidence="2">A5-74</strain>
    </source>
</reference>
<name>A0AAU8DUV0_9ACTN</name>
<dbReference type="RefSeq" id="WP_353650657.1">
    <property type="nucleotide sequence ID" value="NZ_CP159218.1"/>
</dbReference>
<evidence type="ECO:0000313" key="2">
    <source>
        <dbReference type="EMBL" id="XCG65046.1"/>
    </source>
</evidence>
<feature type="compositionally biased region" description="Polar residues" evidence="1">
    <location>
        <begin position="10"/>
        <end position="24"/>
    </location>
</feature>
<evidence type="ECO:0000256" key="1">
    <source>
        <dbReference type="SAM" id="MobiDB-lite"/>
    </source>
</evidence>
<dbReference type="Pfam" id="PF17227">
    <property type="entry name" value="DUF5302"/>
    <property type="match status" value="1"/>
</dbReference>
<dbReference type="AlphaFoldDB" id="A0AAU8DUV0"/>
<protein>
    <submittedName>
        <fullName evidence="2">DUF5302 domain-containing protein</fullName>
    </submittedName>
</protein>
<dbReference type="InterPro" id="IPR035172">
    <property type="entry name" value="DUF5302"/>
</dbReference>
<feature type="region of interest" description="Disordered" evidence="1">
    <location>
        <begin position="1"/>
        <end position="69"/>
    </location>
</feature>
<dbReference type="EMBL" id="CP159218">
    <property type="protein sequence ID" value="XCG65046.1"/>
    <property type="molecule type" value="Genomic_DNA"/>
</dbReference>
<accession>A0AAU8DUV0</accession>
<proteinExistence type="predicted"/>
<gene>
    <name evidence="2" type="ORF">ABLG96_07025</name>
</gene>
<organism evidence="2">
    <name type="scientific">Nakamurella sp. A5-74</name>
    <dbReference type="NCBI Taxonomy" id="3158264"/>
    <lineage>
        <taxon>Bacteria</taxon>
        <taxon>Bacillati</taxon>
        <taxon>Actinomycetota</taxon>
        <taxon>Actinomycetes</taxon>
        <taxon>Nakamurellales</taxon>
        <taxon>Nakamurellaceae</taxon>
        <taxon>Nakamurella</taxon>
    </lineage>
</organism>
<feature type="compositionally biased region" description="Basic residues" evidence="1">
    <location>
        <begin position="60"/>
        <end position="69"/>
    </location>
</feature>